<dbReference type="Gene3D" id="1.10.340.30">
    <property type="entry name" value="Hypothetical protein, domain 2"/>
    <property type="match status" value="1"/>
</dbReference>
<dbReference type="PANTHER" id="PTHR30037:SF4">
    <property type="entry name" value="DNA-3-METHYLADENINE GLYCOSYLASE I"/>
    <property type="match status" value="1"/>
</dbReference>
<gene>
    <name evidence="2" type="ORF">NP075_00515</name>
</gene>
<feature type="region of interest" description="Disordered" evidence="1">
    <location>
        <begin position="196"/>
        <end position="220"/>
    </location>
</feature>
<dbReference type="PANTHER" id="PTHR30037">
    <property type="entry name" value="DNA-3-METHYLADENINE GLYCOSYLASE 1"/>
    <property type="match status" value="1"/>
</dbReference>
<organism evidence="2 3">
    <name type="scientific">Cellulomonas wangsupingiae</name>
    <dbReference type="NCBI Taxonomy" id="2968085"/>
    <lineage>
        <taxon>Bacteria</taxon>
        <taxon>Bacillati</taxon>
        <taxon>Actinomycetota</taxon>
        <taxon>Actinomycetes</taxon>
        <taxon>Micrococcales</taxon>
        <taxon>Cellulomonadaceae</taxon>
        <taxon>Cellulomonas</taxon>
    </lineage>
</organism>
<evidence type="ECO:0000313" key="3">
    <source>
        <dbReference type="Proteomes" id="UP001317322"/>
    </source>
</evidence>
<dbReference type="EMBL" id="CP101989">
    <property type="protein sequence ID" value="UUI65262.1"/>
    <property type="molecule type" value="Genomic_DNA"/>
</dbReference>
<evidence type="ECO:0000256" key="1">
    <source>
        <dbReference type="SAM" id="MobiDB-lite"/>
    </source>
</evidence>
<accession>A0ABY5K478</accession>
<dbReference type="SUPFAM" id="SSF48150">
    <property type="entry name" value="DNA-glycosylase"/>
    <property type="match status" value="1"/>
</dbReference>
<dbReference type="Pfam" id="PF03352">
    <property type="entry name" value="Adenine_glyco"/>
    <property type="match status" value="1"/>
</dbReference>
<dbReference type="InterPro" id="IPR004597">
    <property type="entry name" value="Tag"/>
</dbReference>
<keyword evidence="3" id="KW-1185">Reference proteome</keyword>
<reference evidence="2 3" key="1">
    <citation type="submission" date="2022-07" db="EMBL/GenBank/DDBJ databases">
        <title>Novel species in genus cellulomonas.</title>
        <authorList>
            <person name="Ye L."/>
        </authorList>
    </citation>
    <scope>NUCLEOTIDE SEQUENCE [LARGE SCALE GENOMIC DNA]</scope>
    <source>
        <strain evidence="3">zg-Y908</strain>
    </source>
</reference>
<dbReference type="InterPro" id="IPR052891">
    <property type="entry name" value="DNA-3mA_glycosylase"/>
</dbReference>
<dbReference type="InterPro" id="IPR011257">
    <property type="entry name" value="DNA_glycosylase"/>
</dbReference>
<name>A0ABY5K478_9CELL</name>
<dbReference type="RefSeq" id="WP_227563758.1">
    <property type="nucleotide sequence ID" value="NZ_CP101989.1"/>
</dbReference>
<proteinExistence type="predicted"/>
<protein>
    <submittedName>
        <fullName evidence="2">DNA-3-methyladenine glycosylase I</fullName>
    </submittedName>
</protein>
<dbReference type="NCBIfam" id="TIGR00624">
    <property type="entry name" value="tag"/>
    <property type="match status" value="1"/>
</dbReference>
<dbReference type="Proteomes" id="UP001317322">
    <property type="component" value="Chromosome"/>
</dbReference>
<dbReference type="InterPro" id="IPR005019">
    <property type="entry name" value="Adenine_glyco"/>
</dbReference>
<evidence type="ECO:0000313" key="2">
    <source>
        <dbReference type="EMBL" id="UUI65262.1"/>
    </source>
</evidence>
<sequence length="220" mass="23860">MTTSTTAPFRCFGGSDPLYAAYHDDEWAVPVHDEHALYERISLEAFQSGLAWITILRKRPAFREAFAGFDPEVVARFGDDDVARLLADAAIVRNRAKIEATVANARALLALHESGRTLDEVLWSYAPEPRPRPRTWAEVPGRTPGSAALAKELKRYGFRFVGPTTAYAAMQACGVVDDHLADCLVAQRAMTADDQVPLLPGSDNGAHASAGSPGRARVPT</sequence>